<evidence type="ECO:0000313" key="2">
    <source>
        <dbReference type="EMBL" id="SDH90204.1"/>
    </source>
</evidence>
<sequence length="44" mass="5024">MRRHAFRKVFEVSAAGVFLSSFISLVRYAFQEYCDAAGYPHSAH</sequence>
<keyword evidence="1" id="KW-0812">Transmembrane</keyword>
<name>A0A1G8G733_9BURK</name>
<dbReference type="Proteomes" id="UP000199706">
    <property type="component" value="Unassembled WGS sequence"/>
</dbReference>
<proteinExistence type="predicted"/>
<organism evidence="2 3">
    <name type="scientific">Paraburkholderia phenazinium</name>
    <dbReference type="NCBI Taxonomy" id="60549"/>
    <lineage>
        <taxon>Bacteria</taxon>
        <taxon>Pseudomonadati</taxon>
        <taxon>Pseudomonadota</taxon>
        <taxon>Betaproteobacteria</taxon>
        <taxon>Burkholderiales</taxon>
        <taxon>Burkholderiaceae</taxon>
        <taxon>Paraburkholderia</taxon>
    </lineage>
</organism>
<keyword evidence="1" id="KW-0472">Membrane</keyword>
<accession>A0A1G8G733</accession>
<reference evidence="2 3" key="1">
    <citation type="submission" date="2016-10" db="EMBL/GenBank/DDBJ databases">
        <authorList>
            <person name="de Groot N.N."/>
        </authorList>
    </citation>
    <scope>NUCLEOTIDE SEQUENCE [LARGE SCALE GENOMIC DNA]</scope>
    <source>
        <strain evidence="2 3">LMG 2247</strain>
    </source>
</reference>
<dbReference type="AlphaFoldDB" id="A0A1G8G733"/>
<evidence type="ECO:0000256" key="1">
    <source>
        <dbReference type="SAM" id="Phobius"/>
    </source>
</evidence>
<evidence type="ECO:0000313" key="3">
    <source>
        <dbReference type="Proteomes" id="UP000199706"/>
    </source>
</evidence>
<gene>
    <name evidence="2" type="ORF">SAMN05216466_114160</name>
</gene>
<protein>
    <submittedName>
        <fullName evidence="2">Uncharacterized protein</fullName>
    </submittedName>
</protein>
<feature type="transmembrane region" description="Helical" evidence="1">
    <location>
        <begin position="12"/>
        <end position="30"/>
    </location>
</feature>
<keyword evidence="1" id="KW-1133">Transmembrane helix</keyword>
<dbReference type="EMBL" id="FNCJ01000014">
    <property type="protein sequence ID" value="SDH90204.1"/>
    <property type="molecule type" value="Genomic_DNA"/>
</dbReference>